<evidence type="ECO:0000259" key="1">
    <source>
        <dbReference type="Pfam" id="PF24758"/>
    </source>
</evidence>
<dbReference type="Gene3D" id="3.80.10.10">
    <property type="entry name" value="Ribonuclease Inhibitor"/>
    <property type="match status" value="1"/>
</dbReference>
<dbReference type="InterPro" id="IPR055411">
    <property type="entry name" value="LRR_FXL15/At3g58940/PEG3-like"/>
</dbReference>
<dbReference type="EMBL" id="JAKUCV010006440">
    <property type="protein sequence ID" value="KAJ4827298.1"/>
    <property type="molecule type" value="Genomic_DNA"/>
</dbReference>
<comment type="caution">
    <text evidence="2">The sequence shown here is derived from an EMBL/GenBank/DDBJ whole genome shotgun (WGS) entry which is preliminary data.</text>
</comment>
<organism evidence="2 3">
    <name type="scientific">Turnera subulata</name>
    <dbReference type="NCBI Taxonomy" id="218843"/>
    <lineage>
        <taxon>Eukaryota</taxon>
        <taxon>Viridiplantae</taxon>
        <taxon>Streptophyta</taxon>
        <taxon>Embryophyta</taxon>
        <taxon>Tracheophyta</taxon>
        <taxon>Spermatophyta</taxon>
        <taxon>Magnoliopsida</taxon>
        <taxon>eudicotyledons</taxon>
        <taxon>Gunneridae</taxon>
        <taxon>Pentapetalae</taxon>
        <taxon>rosids</taxon>
        <taxon>fabids</taxon>
        <taxon>Malpighiales</taxon>
        <taxon>Passifloraceae</taxon>
        <taxon>Turnera</taxon>
    </lineage>
</organism>
<dbReference type="InterPro" id="IPR032675">
    <property type="entry name" value="LRR_dom_sf"/>
</dbReference>
<dbReference type="AlphaFoldDB" id="A0A9Q0F9D2"/>
<dbReference type="PANTHER" id="PTHR34145">
    <property type="entry name" value="OS02G0105600 PROTEIN"/>
    <property type="match status" value="1"/>
</dbReference>
<dbReference type="PANTHER" id="PTHR34145:SF28">
    <property type="entry name" value="F-BOX DOMAIN-CONTAINING PROTEIN"/>
    <property type="match status" value="1"/>
</dbReference>
<evidence type="ECO:0000313" key="2">
    <source>
        <dbReference type="EMBL" id="KAJ4827298.1"/>
    </source>
</evidence>
<feature type="domain" description="F-box/LRR-repeat protein 15/At3g58940/PEG3-like LRR" evidence="1">
    <location>
        <begin position="28"/>
        <end position="115"/>
    </location>
</feature>
<reference evidence="2" key="2">
    <citation type="journal article" date="2023" name="Plants (Basel)">
        <title>Annotation of the Turnera subulata (Passifloraceae) Draft Genome Reveals the S-Locus Evolved after the Divergence of Turneroideae from Passifloroideae in a Stepwise Manner.</title>
        <authorList>
            <person name="Henning P.M."/>
            <person name="Roalson E.H."/>
            <person name="Mir W."/>
            <person name="McCubbin A.G."/>
            <person name="Shore J.S."/>
        </authorList>
    </citation>
    <scope>NUCLEOTIDE SEQUENCE</scope>
    <source>
        <strain evidence="2">F60SS</strain>
    </source>
</reference>
<keyword evidence="3" id="KW-1185">Reference proteome</keyword>
<accession>A0A9Q0F9D2</accession>
<dbReference type="SUPFAM" id="SSF52047">
    <property type="entry name" value="RNI-like"/>
    <property type="match status" value="1"/>
</dbReference>
<dbReference type="Pfam" id="PF24758">
    <property type="entry name" value="LRR_At5g56370"/>
    <property type="match status" value="1"/>
</dbReference>
<dbReference type="Proteomes" id="UP001141552">
    <property type="component" value="Unassembled WGS sequence"/>
</dbReference>
<proteinExistence type="predicted"/>
<evidence type="ECO:0000313" key="3">
    <source>
        <dbReference type="Proteomes" id="UP001141552"/>
    </source>
</evidence>
<gene>
    <name evidence="2" type="ORF">Tsubulata_028257</name>
</gene>
<reference evidence="2" key="1">
    <citation type="submission" date="2022-02" db="EMBL/GenBank/DDBJ databases">
        <authorList>
            <person name="Henning P.M."/>
            <person name="McCubbin A.G."/>
            <person name="Shore J.S."/>
        </authorList>
    </citation>
    <scope>NUCLEOTIDE SEQUENCE</scope>
    <source>
        <strain evidence="2">F60SS</strain>
        <tissue evidence="2">Leaves</tissue>
    </source>
</reference>
<name>A0A9Q0F9D2_9ROSI</name>
<dbReference type="OrthoDB" id="612216at2759"/>
<dbReference type="InterPro" id="IPR053772">
    <property type="entry name" value="At1g61320/At1g61330-like"/>
</dbReference>
<sequence length="270" mass="30645">MRKEVKILDLDFVACFWIDATFLYRGMYKVSDCLFSCDSLQQLSLVYCRVVAPAGQISMKSLQTLCLRHVRSDDSTIENLVSGCPTLGKFSLIRCYGLQKLNLASLNLKYLKVFRETDPNISGPSIKILGLPSVSNLLRRSPFLEMLEIQVHLGHRIDELLHIETHPGGIHDELGVPTFFVHEHMVDKIIIPEVRGRENGGSFKCFSNHLRKVRIHCPEMDCELVQLVGLVLMAATNLEKIVISPKPNFKIKKIFRNLPKASRRAVILFT</sequence>
<protein>
    <recommendedName>
        <fullName evidence="1">F-box/LRR-repeat protein 15/At3g58940/PEG3-like LRR domain-containing protein</fullName>
    </recommendedName>
</protein>